<dbReference type="RefSeq" id="WP_184483397.1">
    <property type="nucleotide sequence ID" value="NZ_JACHIV010000001.1"/>
</dbReference>
<accession>A0A840NPC2</accession>
<evidence type="ECO:0000313" key="3">
    <source>
        <dbReference type="Proteomes" id="UP000580474"/>
    </source>
</evidence>
<sequence length="74" mass="8295">MTAIMADPGASAQRSADLRRGKAAEQPSARFGIRSSIVLNSALIFVETAPLPRYPKWQLSRKRNDRENRGEINR</sequence>
<dbReference type="EMBL" id="JACHIV010000001">
    <property type="protein sequence ID" value="MBB5072208.1"/>
    <property type="molecule type" value="Genomic_DNA"/>
</dbReference>
<evidence type="ECO:0000313" key="2">
    <source>
        <dbReference type="EMBL" id="MBB5072208.1"/>
    </source>
</evidence>
<reference evidence="2 3" key="1">
    <citation type="submission" date="2020-08" db="EMBL/GenBank/DDBJ databases">
        <title>Sequencing the genomes of 1000 actinobacteria strains.</title>
        <authorList>
            <person name="Klenk H.-P."/>
        </authorList>
    </citation>
    <scope>NUCLEOTIDE SEQUENCE [LARGE SCALE GENOMIC DNA]</scope>
    <source>
        <strain evidence="2 3">DSM 45582</strain>
    </source>
</reference>
<proteinExistence type="predicted"/>
<feature type="region of interest" description="Disordered" evidence="1">
    <location>
        <begin position="1"/>
        <end position="27"/>
    </location>
</feature>
<gene>
    <name evidence="2" type="ORF">BJ969_005296</name>
</gene>
<keyword evidence="3" id="KW-1185">Reference proteome</keyword>
<protein>
    <submittedName>
        <fullName evidence="2">Uncharacterized protein</fullName>
    </submittedName>
</protein>
<name>A0A840NPC2_9PSEU</name>
<evidence type="ECO:0000256" key="1">
    <source>
        <dbReference type="SAM" id="MobiDB-lite"/>
    </source>
</evidence>
<organism evidence="2 3">
    <name type="scientific">Saccharopolyspora gloriosae</name>
    <dbReference type="NCBI Taxonomy" id="455344"/>
    <lineage>
        <taxon>Bacteria</taxon>
        <taxon>Bacillati</taxon>
        <taxon>Actinomycetota</taxon>
        <taxon>Actinomycetes</taxon>
        <taxon>Pseudonocardiales</taxon>
        <taxon>Pseudonocardiaceae</taxon>
        <taxon>Saccharopolyspora</taxon>
    </lineage>
</organism>
<dbReference type="Proteomes" id="UP000580474">
    <property type="component" value="Unassembled WGS sequence"/>
</dbReference>
<comment type="caution">
    <text evidence="2">The sequence shown here is derived from an EMBL/GenBank/DDBJ whole genome shotgun (WGS) entry which is preliminary data.</text>
</comment>
<dbReference type="AlphaFoldDB" id="A0A840NPC2"/>